<evidence type="ECO:0000313" key="3">
    <source>
        <dbReference type="Proteomes" id="UP000265618"/>
    </source>
</evidence>
<reference evidence="2 3" key="1">
    <citation type="journal article" date="2018" name="PLoS ONE">
        <title>The draft genome of Kipferlia bialata reveals reductive genome evolution in fornicate parasites.</title>
        <authorList>
            <person name="Tanifuji G."/>
            <person name="Takabayashi S."/>
            <person name="Kume K."/>
            <person name="Takagi M."/>
            <person name="Nakayama T."/>
            <person name="Kamikawa R."/>
            <person name="Inagaki Y."/>
            <person name="Hashimoto T."/>
        </authorList>
    </citation>
    <scope>NUCLEOTIDE SEQUENCE [LARGE SCALE GENOMIC DNA]</scope>
    <source>
        <strain evidence="2">NY0173</strain>
    </source>
</reference>
<feature type="region of interest" description="Disordered" evidence="1">
    <location>
        <begin position="214"/>
        <end position="237"/>
    </location>
</feature>
<gene>
    <name evidence="2" type="ORF">KIPB_000091</name>
</gene>
<dbReference type="Proteomes" id="UP000265618">
    <property type="component" value="Unassembled WGS sequence"/>
</dbReference>
<name>A0A9K3CN18_9EUKA</name>
<dbReference type="InterPro" id="IPR011043">
    <property type="entry name" value="Gal_Oxase/kelch_b-propeller"/>
</dbReference>
<evidence type="ECO:0000313" key="2">
    <source>
        <dbReference type="EMBL" id="GIQ79446.1"/>
    </source>
</evidence>
<comment type="caution">
    <text evidence="2">The sequence shown here is derived from an EMBL/GenBank/DDBJ whole genome shotgun (WGS) entry which is preliminary data.</text>
</comment>
<accession>A0A9K3CN18</accession>
<feature type="compositionally biased region" description="Basic and acidic residues" evidence="1">
    <location>
        <begin position="82"/>
        <end position="91"/>
    </location>
</feature>
<dbReference type="AlphaFoldDB" id="A0A9K3CN18"/>
<proteinExistence type="predicted"/>
<dbReference type="EMBL" id="BDIP01000008">
    <property type="protein sequence ID" value="GIQ79446.1"/>
    <property type="molecule type" value="Genomic_DNA"/>
</dbReference>
<keyword evidence="3" id="KW-1185">Reference proteome</keyword>
<feature type="region of interest" description="Disordered" evidence="1">
    <location>
        <begin position="73"/>
        <end position="99"/>
    </location>
</feature>
<organism evidence="2 3">
    <name type="scientific">Kipferlia bialata</name>
    <dbReference type="NCBI Taxonomy" id="797122"/>
    <lineage>
        <taxon>Eukaryota</taxon>
        <taxon>Metamonada</taxon>
        <taxon>Carpediemonas-like organisms</taxon>
        <taxon>Kipferlia</taxon>
    </lineage>
</organism>
<evidence type="ECO:0000256" key="1">
    <source>
        <dbReference type="SAM" id="MobiDB-lite"/>
    </source>
</evidence>
<dbReference type="SUPFAM" id="SSF50965">
    <property type="entry name" value="Galactose oxidase, central domain"/>
    <property type="match status" value="1"/>
</dbReference>
<protein>
    <submittedName>
        <fullName evidence="2">Uncharacterized protein</fullName>
    </submittedName>
</protein>
<sequence length="1216" mass="134351">MSDSTPTCRKWVSATQPLTPVPIKGLGDDPILSAVRLSDCEMLLIRPGYSQRVTFDTNVDPVDSEYTATVTKTVRPCPVGDPTDRQGGGREEDSEGDVDMQHGYGGVDMGHGERRVWSQPTGHRIGDSVYVGPQRCCRPDNPSRYGHTYAADCMYRYDLASDTWHIREREGHECWPGLTEAQSTEYPTTLSWIVSPTPHSIVVLARMAKYSHFNGSRGQRQQGRRRPEEVRANPYQREAERDDIDVFELEGEVEVEPEDVWRRAVTYAWEYTPGSDGWVCLGCGLEQRVERGEASIATLDTFYTDTNVHVTCTDGDDSAHACIEGIGLYPILPPPNSSGSLNMVCLGNLLVTWQMRVVGSEASGRYSLSYLDLCSQTKWVDAGEVNYGARYLACNEGRMTPLSASRVFCHTSPQTAGGAAGESCFLCISPDLQGMQARHCLLESSEDVAAVGSLRDLVSGSHHIHILAAVVAAGCIYEGYQTNEEHTRVSRLGDLDSGLAEIQDSLDAAWQAGTALSRDYDAYTLPWAWEGVLELASKYTTRFLHSVSAVAQHSLMQSVLSFTSCAVLSVTTLRTVLISIQQLAPLIPASEALDHMLDSVTVALVDMLQQTPTAAYPLECCMLLQEVLASTPLLTSGTSPIYVNPSVSAVSVIHTAVVRAGCHWHYRVASVQSSITSDQDMERAVTVCERLSHITVRDASSVLSADYRLGKEEETEVFCCLCECTGVCPPDRPWLRYLLPTLTQSVTIPQSLQSTCRDVHALLLAAPISVRGLTANVTPRSVESAGLVGAGTVDLAREWSHHMTQAMKVRVREQMPRSNIIPPETLFGLDESNVERRRRVRRWGDRMSLRSPLLNVRGVGSMEQISYKHVNYPRERLTVTEGNPFGPPMGWCDDRVVVSLGHNTAMLIGHTYCSNRVTENEAVVYIMEYSDGEDPTLTWRSVSCPFTFDSQCVFNAVVCGGTVSLFCGTKTDGLNVRLKEGEDIRRWLFDIATETWAETGVAVAASLRLELSDIILQDDDRVVIAGRSQTDLGTDLLWSYNLETGVETELYRTPTEGEVYAASDVRHGTSHLGCVPCEDRFSRTLHYSPVPGTRTVLAWERDKGNDASNFLRHGGRLGRVKSSANCNMVHEWDRVRDQIVLLARTERDRGPDGGEMEREVSFRGPSRNTALTGGVVLSQGLETGTAARKLTLLLWHDEDPVIVTIYPHRPMRHCVY</sequence>